<name>A0A2N9VS57_9HYPH</name>
<keyword evidence="2" id="KW-1185">Reference proteome</keyword>
<dbReference type="Proteomes" id="UP000232163">
    <property type="component" value="Unassembled WGS sequence"/>
</dbReference>
<dbReference type="EMBL" id="MZMT01000053">
    <property type="protein sequence ID" value="PIO42325.1"/>
    <property type="molecule type" value="Genomic_DNA"/>
</dbReference>
<dbReference type="AlphaFoldDB" id="A0A2N9VS57"/>
<sequence length="92" mass="9901">MAKSFEDMLAEHTERTGDQMSILLAMIGQQRQAIHELIEIIEGMPGADQSKLSAIVNGLAVIPEGVKAPLASVKNASTRHRSVMNSAEPAVY</sequence>
<evidence type="ECO:0000313" key="1">
    <source>
        <dbReference type="EMBL" id="PIO42325.1"/>
    </source>
</evidence>
<gene>
    <name evidence="1" type="ORF">B5P45_25210</name>
</gene>
<comment type="caution">
    <text evidence="1">The sequence shown here is derived from an EMBL/GenBank/DDBJ whole genome shotgun (WGS) entry which is preliminary data.</text>
</comment>
<reference evidence="2" key="1">
    <citation type="journal article" date="2017" name="Int J Environ Stud">
        <title>Does the Miocene-Pliocene relict legume Oxytropis triphylla form nitrogen-fixing nodules with a combination of bacterial strains?</title>
        <authorList>
            <person name="Safronova V."/>
            <person name="Belimov A."/>
            <person name="Sazanova A."/>
            <person name="Kuznetsova I."/>
            <person name="Popova J."/>
            <person name="Andronov E."/>
            <person name="Verkhozina A."/>
            <person name="Tikhonovich I."/>
        </authorList>
    </citation>
    <scope>NUCLEOTIDE SEQUENCE [LARGE SCALE GENOMIC DNA]</scope>
    <source>
        <strain evidence="2">Tri-38</strain>
    </source>
</reference>
<dbReference type="RefSeq" id="WP_100000127.1">
    <property type="nucleotide sequence ID" value="NZ_CP017940.1"/>
</dbReference>
<evidence type="ECO:0000313" key="2">
    <source>
        <dbReference type="Proteomes" id="UP000232163"/>
    </source>
</evidence>
<protein>
    <submittedName>
        <fullName evidence="1">Uncharacterized protein</fullName>
    </submittedName>
</protein>
<dbReference type="KEGG" id="pht:BLM14_14750"/>
<proteinExistence type="predicted"/>
<organism evidence="1 2">
    <name type="scientific">Phyllobacterium zundukense</name>
    <dbReference type="NCBI Taxonomy" id="1867719"/>
    <lineage>
        <taxon>Bacteria</taxon>
        <taxon>Pseudomonadati</taxon>
        <taxon>Pseudomonadota</taxon>
        <taxon>Alphaproteobacteria</taxon>
        <taxon>Hyphomicrobiales</taxon>
        <taxon>Phyllobacteriaceae</taxon>
        <taxon>Phyllobacterium</taxon>
    </lineage>
</organism>
<accession>A0A2N9VS57</accession>